<feature type="domain" description="FAD/NAD(P)-binding" evidence="15">
    <location>
        <begin position="5"/>
        <end position="341"/>
    </location>
</feature>
<evidence type="ECO:0000256" key="4">
    <source>
        <dbReference type="ARBA" id="ARBA00016961"/>
    </source>
</evidence>
<comment type="subcellular location">
    <subcellularLocation>
        <location evidence="1">Cytoplasm</location>
    </subcellularLocation>
</comment>
<protein>
    <recommendedName>
        <fullName evidence="4 13">Dihydrolipoyl dehydrogenase</fullName>
        <ecNumber evidence="3 13">1.8.1.4</ecNumber>
    </recommendedName>
</protein>
<dbReference type="EMBL" id="CP120373">
    <property type="protein sequence ID" value="WEX87288.1"/>
    <property type="molecule type" value="Genomic_DNA"/>
</dbReference>
<dbReference type="PRINTS" id="PR00368">
    <property type="entry name" value="FADPNR"/>
</dbReference>
<evidence type="ECO:0000313" key="17">
    <source>
        <dbReference type="Proteomes" id="UP001229355"/>
    </source>
</evidence>
<dbReference type="PANTHER" id="PTHR22912">
    <property type="entry name" value="DISULFIDE OXIDOREDUCTASE"/>
    <property type="match status" value="1"/>
</dbReference>
<dbReference type="InterPro" id="IPR036188">
    <property type="entry name" value="FAD/NAD-bd_sf"/>
</dbReference>
<dbReference type="Gene3D" id="3.50.50.60">
    <property type="entry name" value="FAD/NAD(P)-binding domain"/>
    <property type="match status" value="2"/>
</dbReference>
<accession>A0ABY8D8T6</accession>
<dbReference type="InterPro" id="IPR001100">
    <property type="entry name" value="Pyr_nuc-diS_OxRdtase"/>
</dbReference>
<keyword evidence="10" id="KW-1015">Disulfide bond</keyword>
<dbReference type="InterPro" id="IPR004099">
    <property type="entry name" value="Pyr_nucl-diS_OxRdtase_dimer"/>
</dbReference>
<dbReference type="PRINTS" id="PR00411">
    <property type="entry name" value="PNDRDTASEI"/>
</dbReference>
<evidence type="ECO:0000256" key="10">
    <source>
        <dbReference type="ARBA" id="ARBA00023157"/>
    </source>
</evidence>
<keyword evidence="6 13" id="KW-0285">Flavoprotein</keyword>
<name>A0ABY8D8T6_9HYPH</name>
<evidence type="ECO:0000256" key="11">
    <source>
        <dbReference type="ARBA" id="ARBA00023284"/>
    </source>
</evidence>
<comment type="similarity">
    <text evidence="2 13">Belongs to the class-I pyridine nucleotide-disulfide oxidoreductase family.</text>
</comment>
<reference evidence="16 17" key="1">
    <citation type="submission" date="2023-03" db="EMBL/GenBank/DDBJ databases">
        <authorList>
            <person name="Kaur S."/>
            <person name="Espinosa-Saiz D."/>
            <person name="Velazquez E."/>
            <person name="Menendez E."/>
            <person name="diCenzo G.C."/>
        </authorList>
    </citation>
    <scope>NUCLEOTIDE SEQUENCE [LARGE SCALE GENOMIC DNA]</scope>
    <source>
        <strain evidence="16 17">LMG 24692</strain>
    </source>
</reference>
<dbReference type="InterPro" id="IPR012999">
    <property type="entry name" value="Pyr_OxRdtase_I_AS"/>
</dbReference>
<evidence type="ECO:0000256" key="6">
    <source>
        <dbReference type="ARBA" id="ARBA00022630"/>
    </source>
</evidence>
<organism evidence="16 17">
    <name type="scientific">Sinorhizobium garamanticum</name>
    <dbReference type="NCBI Taxonomy" id="680247"/>
    <lineage>
        <taxon>Bacteria</taxon>
        <taxon>Pseudomonadati</taxon>
        <taxon>Pseudomonadota</taxon>
        <taxon>Alphaproteobacteria</taxon>
        <taxon>Hyphomicrobiales</taxon>
        <taxon>Rhizobiaceae</taxon>
        <taxon>Sinorhizobium/Ensifer group</taxon>
        <taxon>Sinorhizobium</taxon>
    </lineage>
</organism>
<dbReference type="InterPro" id="IPR016156">
    <property type="entry name" value="FAD/NAD-linked_Rdtase_dimer_sf"/>
</dbReference>
<dbReference type="InterPro" id="IPR023753">
    <property type="entry name" value="FAD/NAD-binding_dom"/>
</dbReference>
<evidence type="ECO:0000256" key="12">
    <source>
        <dbReference type="ARBA" id="ARBA00049187"/>
    </source>
</evidence>
<dbReference type="EC" id="1.8.1.4" evidence="3 13"/>
<keyword evidence="17" id="KW-1185">Reference proteome</keyword>
<comment type="miscellaneous">
    <text evidence="13">The active site is a redox-active disulfide bond.</text>
</comment>
<dbReference type="Proteomes" id="UP001229355">
    <property type="component" value="Chromosome 1"/>
</dbReference>
<dbReference type="InterPro" id="IPR050151">
    <property type="entry name" value="Class-I_Pyr_Nuc-Dis_Oxidored"/>
</dbReference>
<evidence type="ECO:0000256" key="2">
    <source>
        <dbReference type="ARBA" id="ARBA00007532"/>
    </source>
</evidence>
<dbReference type="Pfam" id="PF02852">
    <property type="entry name" value="Pyr_redox_dim"/>
    <property type="match status" value="1"/>
</dbReference>
<keyword evidence="8 13" id="KW-0560">Oxidoreductase</keyword>
<dbReference type="GO" id="GO:0004148">
    <property type="term" value="F:dihydrolipoyl dehydrogenase (NADH) activity"/>
    <property type="evidence" value="ECO:0007669"/>
    <property type="project" value="UniProtKB-EC"/>
</dbReference>
<dbReference type="PROSITE" id="PS00076">
    <property type="entry name" value="PYRIDINE_REDOX_1"/>
    <property type="match status" value="1"/>
</dbReference>
<comment type="catalytic activity">
    <reaction evidence="12 13">
        <text>N(6)-[(R)-dihydrolipoyl]-L-lysyl-[protein] + NAD(+) = N(6)-[(R)-lipoyl]-L-lysyl-[protein] + NADH + H(+)</text>
        <dbReference type="Rhea" id="RHEA:15045"/>
        <dbReference type="Rhea" id="RHEA-COMP:10474"/>
        <dbReference type="Rhea" id="RHEA-COMP:10475"/>
        <dbReference type="ChEBI" id="CHEBI:15378"/>
        <dbReference type="ChEBI" id="CHEBI:57540"/>
        <dbReference type="ChEBI" id="CHEBI:57945"/>
        <dbReference type="ChEBI" id="CHEBI:83099"/>
        <dbReference type="ChEBI" id="CHEBI:83100"/>
        <dbReference type="EC" id="1.8.1.4"/>
    </reaction>
</comment>
<evidence type="ECO:0000256" key="1">
    <source>
        <dbReference type="ARBA" id="ARBA00004496"/>
    </source>
</evidence>
<evidence type="ECO:0000256" key="7">
    <source>
        <dbReference type="ARBA" id="ARBA00022827"/>
    </source>
</evidence>
<keyword evidence="11 13" id="KW-0676">Redox-active center</keyword>
<keyword evidence="9 13" id="KW-0520">NAD</keyword>
<dbReference type="NCBIfam" id="TIGR01350">
    <property type="entry name" value="lipoamide_DH"/>
    <property type="match status" value="1"/>
</dbReference>
<evidence type="ECO:0000259" key="15">
    <source>
        <dbReference type="Pfam" id="PF07992"/>
    </source>
</evidence>
<comment type="cofactor">
    <cofactor evidence="13">
        <name>FAD</name>
        <dbReference type="ChEBI" id="CHEBI:57692"/>
    </cofactor>
    <text evidence="13">Binds 1 FAD per subunit.</text>
</comment>
<feature type="domain" description="Pyridine nucleotide-disulphide oxidoreductase dimerisation" evidence="14">
    <location>
        <begin position="362"/>
        <end position="470"/>
    </location>
</feature>
<dbReference type="InterPro" id="IPR006258">
    <property type="entry name" value="Lipoamide_DH"/>
</dbReference>
<dbReference type="Pfam" id="PF07992">
    <property type="entry name" value="Pyr_redox_2"/>
    <property type="match status" value="1"/>
</dbReference>
<dbReference type="Gene3D" id="3.30.390.30">
    <property type="match status" value="1"/>
</dbReference>
<dbReference type="PIRSF" id="PIRSF000350">
    <property type="entry name" value="Mercury_reductase_MerA"/>
    <property type="match status" value="1"/>
</dbReference>
<dbReference type="SUPFAM" id="SSF55424">
    <property type="entry name" value="FAD/NAD-linked reductases, dimerisation (C-terminal) domain"/>
    <property type="match status" value="1"/>
</dbReference>
<proteinExistence type="inferred from homology"/>
<gene>
    <name evidence="16" type="primary">lpdA</name>
    <name evidence="16" type="ORF">PZN02_003665</name>
</gene>
<dbReference type="SUPFAM" id="SSF51905">
    <property type="entry name" value="FAD/NAD(P)-binding domain"/>
    <property type="match status" value="1"/>
</dbReference>
<evidence type="ECO:0000256" key="13">
    <source>
        <dbReference type="RuleBase" id="RU003692"/>
    </source>
</evidence>
<dbReference type="PANTHER" id="PTHR22912:SF217">
    <property type="entry name" value="DIHYDROLIPOYL DEHYDROGENASE"/>
    <property type="match status" value="1"/>
</dbReference>
<dbReference type="RefSeq" id="WP_280659343.1">
    <property type="nucleotide sequence ID" value="NZ_CP120373.1"/>
</dbReference>
<evidence type="ECO:0000256" key="9">
    <source>
        <dbReference type="ARBA" id="ARBA00023027"/>
    </source>
</evidence>
<evidence type="ECO:0000259" key="14">
    <source>
        <dbReference type="Pfam" id="PF02852"/>
    </source>
</evidence>
<evidence type="ECO:0000256" key="3">
    <source>
        <dbReference type="ARBA" id="ARBA00012608"/>
    </source>
</evidence>
<keyword evidence="7 13" id="KW-0274">FAD</keyword>
<evidence type="ECO:0000313" key="16">
    <source>
        <dbReference type="EMBL" id="WEX87288.1"/>
    </source>
</evidence>
<keyword evidence="5" id="KW-0963">Cytoplasm</keyword>
<sequence length="481" mass="51217">MAENYDVIVIGSGPGGYVTAIRSAQLGLKTAIVEREHLGGICLNWGCIPTKALLRSAEILDHANHAKNYGLTLEGKMTANVKEVVSRSRAVSARLTGGVAFLMKKNKVDVIWGEAKLTKPSEIVVGAPSKPAVQPQNPVPKGVKGEGTYTAKHIIIATGARPRALPGIEADGKLIWTYFEAMKPEEMPKTMLVMGSGAIGIEFASFYRSMGVDVTVVELLPQVMPVEDAEISAFARKQLEKRGLKIFTDAKVTKVEKGANDVTAHVETKDGKVTQIKADRLISAVGVQGNIENLGLEALGVKTDRGCIVTDGYGKTNVAGIYAIGDVAGPPMLAHKAEHEGVICVEKIAGVPGVHALDKNKIPGCTYCDPQVASVGLTEAKAKELGREIRVGRFSFGANGKAIALGEDQGLVKTIFDKTTGELLGAHMVGAEVTELIQGFVVAMNLETTEEELMHTIFPHPTLSEMMKESVLDAYGRVLNA</sequence>
<evidence type="ECO:0000256" key="5">
    <source>
        <dbReference type="ARBA" id="ARBA00022490"/>
    </source>
</evidence>
<evidence type="ECO:0000256" key="8">
    <source>
        <dbReference type="ARBA" id="ARBA00023002"/>
    </source>
</evidence>